<dbReference type="GO" id="GO:0170057">
    <property type="term" value="F:RNA ligase (GTP) activity"/>
    <property type="evidence" value="ECO:0007669"/>
    <property type="project" value="UniProtKB-EC"/>
</dbReference>
<evidence type="ECO:0000313" key="13">
    <source>
        <dbReference type="Proteomes" id="UP000006443"/>
    </source>
</evidence>
<dbReference type="InterPro" id="IPR036025">
    <property type="entry name" value="RtcB-like_sf"/>
</dbReference>
<comment type="similarity">
    <text evidence="11">Belongs to the RtcB family.</text>
</comment>
<dbReference type="EC" id="6.5.1.-" evidence="11"/>
<evidence type="ECO:0000256" key="6">
    <source>
        <dbReference type="ARBA" id="ARBA00023211"/>
    </source>
</evidence>
<feature type="binding site" evidence="10">
    <location>
        <position position="324"/>
    </location>
    <ligand>
        <name>Mn(2+)</name>
        <dbReference type="ChEBI" id="CHEBI:29035"/>
        <label>2</label>
    </ligand>
</feature>
<evidence type="ECO:0000313" key="12">
    <source>
        <dbReference type="EMBL" id="EEG77016.1"/>
    </source>
</evidence>
<organism evidence="12 13">
    <name type="scientific">Dethiobacter alkaliphilus AHT 1</name>
    <dbReference type="NCBI Taxonomy" id="555088"/>
    <lineage>
        <taxon>Bacteria</taxon>
        <taxon>Bacillati</taxon>
        <taxon>Bacillota</taxon>
        <taxon>Dethiobacteria</taxon>
        <taxon>Dethiobacterales</taxon>
        <taxon>Dethiobacteraceae</taxon>
        <taxon>Dethiobacter</taxon>
    </lineage>
</organism>
<dbReference type="GO" id="GO:0006396">
    <property type="term" value="P:RNA processing"/>
    <property type="evidence" value="ECO:0007669"/>
    <property type="project" value="InterPro"/>
</dbReference>
<feature type="binding site" evidence="9">
    <location>
        <position position="376"/>
    </location>
    <ligand>
        <name>GMP</name>
        <dbReference type="ChEBI" id="CHEBI:58115"/>
    </ligand>
</feature>
<dbReference type="GO" id="GO:0042245">
    <property type="term" value="P:RNA repair"/>
    <property type="evidence" value="ECO:0007669"/>
    <property type="project" value="UniProtKB-KW"/>
</dbReference>
<feature type="binding site" evidence="9">
    <location>
        <begin position="394"/>
        <end position="397"/>
    </location>
    <ligand>
        <name>GMP</name>
        <dbReference type="ChEBI" id="CHEBI:58115"/>
    </ligand>
</feature>
<gene>
    <name evidence="11" type="primary">rtcB</name>
    <name evidence="12" type="ORF">DealDRAFT_2051</name>
</gene>
<feature type="active site" description="GMP-histidine intermediate" evidence="8">
    <location>
        <position position="394"/>
    </location>
</feature>
<evidence type="ECO:0000256" key="5">
    <source>
        <dbReference type="ARBA" id="ARBA00023134"/>
    </source>
</evidence>
<evidence type="ECO:0000256" key="8">
    <source>
        <dbReference type="PIRSR" id="PIRSR601233-1"/>
    </source>
</evidence>
<accession>C0GHU2</accession>
<feature type="binding site" evidence="10">
    <location>
        <position position="203"/>
    </location>
    <ligand>
        <name>Mn(2+)</name>
        <dbReference type="ChEBI" id="CHEBI:29035"/>
        <label>1</label>
    </ligand>
</feature>
<feature type="binding site" evidence="9">
    <location>
        <begin position="369"/>
        <end position="372"/>
    </location>
    <ligand>
        <name>GMP</name>
        <dbReference type="ChEBI" id="CHEBI:58115"/>
    </ligand>
</feature>
<protein>
    <recommendedName>
        <fullName evidence="11">tRNA-splicing ligase RtcB</fullName>
        <ecNumber evidence="11">6.5.1.-</ecNumber>
    </recommendedName>
</protein>
<keyword evidence="2 10" id="KW-0479">Metal-binding</keyword>
<comment type="cofactor">
    <cofactor evidence="10 11">
        <name>Mn(2+)</name>
        <dbReference type="ChEBI" id="CHEBI:29035"/>
    </cofactor>
    <text evidence="10 11">Binds 2 manganese ions per subunit.</text>
</comment>
<comment type="catalytic activity">
    <reaction evidence="7">
        <text>a 3'-end 3'-phospho-ribonucleotide-RNA + a 5'-end dephospho-ribonucleoside-RNA + GTP = a ribonucleotidyl-ribonucleotide-RNA + GMP + diphosphate</text>
        <dbReference type="Rhea" id="RHEA:68076"/>
        <dbReference type="Rhea" id="RHEA-COMP:10463"/>
        <dbReference type="Rhea" id="RHEA-COMP:13936"/>
        <dbReference type="Rhea" id="RHEA-COMP:17355"/>
        <dbReference type="ChEBI" id="CHEBI:33019"/>
        <dbReference type="ChEBI" id="CHEBI:37565"/>
        <dbReference type="ChEBI" id="CHEBI:58115"/>
        <dbReference type="ChEBI" id="CHEBI:83062"/>
        <dbReference type="ChEBI" id="CHEBI:138284"/>
        <dbReference type="ChEBI" id="CHEBI:173118"/>
        <dbReference type="EC" id="6.5.1.8"/>
    </reaction>
</comment>
<keyword evidence="3 9" id="KW-0547">Nucleotide-binding</keyword>
<evidence type="ECO:0000256" key="1">
    <source>
        <dbReference type="ARBA" id="ARBA00022598"/>
    </source>
</evidence>
<evidence type="ECO:0000256" key="9">
    <source>
        <dbReference type="PIRSR" id="PIRSR601233-2"/>
    </source>
</evidence>
<evidence type="ECO:0000256" key="11">
    <source>
        <dbReference type="RuleBase" id="RU371113"/>
    </source>
</evidence>
<dbReference type="Pfam" id="PF01139">
    <property type="entry name" value="RtcB"/>
    <property type="match status" value="1"/>
</dbReference>
<comment type="subunit">
    <text evidence="11">Monomer.</text>
</comment>
<dbReference type="GO" id="GO:0003972">
    <property type="term" value="F:RNA ligase (ATP) activity"/>
    <property type="evidence" value="ECO:0007669"/>
    <property type="project" value="TreeGrafter"/>
</dbReference>
<keyword evidence="4" id="KW-0692">RNA repair</keyword>
<dbReference type="Proteomes" id="UP000006443">
    <property type="component" value="Unassembled WGS sequence"/>
</dbReference>
<feature type="binding site" evidence="9">
    <location>
        <begin position="202"/>
        <end position="206"/>
    </location>
    <ligand>
        <name>GMP</name>
        <dbReference type="ChEBI" id="CHEBI:58115"/>
    </ligand>
</feature>
<evidence type="ECO:0000256" key="7">
    <source>
        <dbReference type="ARBA" id="ARBA00047746"/>
    </source>
</evidence>
<dbReference type="EMBL" id="ACJM01000010">
    <property type="protein sequence ID" value="EEG77016.1"/>
    <property type="molecule type" value="Genomic_DNA"/>
</dbReference>
<feature type="binding site" evidence="10">
    <location>
        <position position="94"/>
    </location>
    <ligand>
        <name>Mn(2+)</name>
        <dbReference type="ChEBI" id="CHEBI:29035"/>
        <label>1</label>
    </ligand>
</feature>
<evidence type="ECO:0000256" key="3">
    <source>
        <dbReference type="ARBA" id="ARBA00022741"/>
    </source>
</evidence>
<reference evidence="12 13" key="1">
    <citation type="submission" date="2009-02" db="EMBL/GenBank/DDBJ databases">
        <title>Sequencing of the draft genome and assembly of Dethiobacter alkaliphilus AHT 1.</title>
        <authorList>
            <consortium name="US DOE Joint Genome Institute (JGI-PGF)"/>
            <person name="Lucas S."/>
            <person name="Copeland A."/>
            <person name="Lapidus A."/>
            <person name="Glavina del Rio T."/>
            <person name="Dalin E."/>
            <person name="Tice H."/>
            <person name="Bruce D."/>
            <person name="Goodwin L."/>
            <person name="Pitluck S."/>
            <person name="Larimer F."/>
            <person name="Land M.L."/>
            <person name="Hauser L."/>
            <person name="Muyzer G."/>
        </authorList>
    </citation>
    <scope>NUCLEOTIDE SEQUENCE [LARGE SCALE GENOMIC DNA]</scope>
    <source>
        <strain evidence="12 13">AHT 1</strain>
    </source>
</reference>
<dbReference type="Gene3D" id="3.90.1860.10">
    <property type="entry name" value="tRNA-splicing ligase RtcB"/>
    <property type="match status" value="1"/>
</dbReference>
<feature type="binding site" evidence="9">
    <location>
        <position position="468"/>
    </location>
    <ligand>
        <name>GMP</name>
        <dbReference type="ChEBI" id="CHEBI:58115"/>
    </ligand>
</feature>
<dbReference type="GO" id="GO:0005525">
    <property type="term" value="F:GTP binding"/>
    <property type="evidence" value="ECO:0007669"/>
    <property type="project" value="UniProtKB-KW"/>
</dbReference>
<dbReference type="eggNOG" id="COG1690">
    <property type="taxonomic scope" value="Bacteria"/>
</dbReference>
<keyword evidence="13" id="KW-1185">Reference proteome</keyword>
<dbReference type="STRING" id="555088.DealDRAFT_2051"/>
<dbReference type="PANTHER" id="PTHR11118:SF1">
    <property type="entry name" value="RNA-SPLICING LIGASE RTCB HOMOLOG"/>
    <property type="match status" value="1"/>
</dbReference>
<keyword evidence="1 11" id="KW-0436">Ligase</keyword>
<feature type="binding site" evidence="10">
    <location>
        <position position="234"/>
    </location>
    <ligand>
        <name>Mn(2+)</name>
        <dbReference type="ChEBI" id="CHEBI:29035"/>
        <label>2</label>
    </ligand>
</feature>
<sequence>MPKLTKTGHNRYLLPRTGAMQVDALLFLNDALRSQLAENSVELQQLCDAAALPGVFGPVVGMPDIHAGFGLPIGGIMATRAHGGVVSAGAVGMDINCGVRLLATKIPADILDKPTLRALMQAIEKRIPAGVGGKSRHHRLCREGLEDALTHGARGLVSKGYGIRADLDRCEESGCLSGAQTAAVSAKALQRAAQLSTLGGGNHFLEMGIVEIIEDESAANTFGLEKGMLTVLIHTGSRGFGHQICTDYTEIMFKAAKNYGIHLPGKGLAACPTDSPEGSNYLAAMACAVNFAFANRQLITFDIREAFQEVLGETDLAVVYDVAHNIAKFEEHFGEKLLVHRKGATRALPPGHGENPVCYVATGHPAIVPGSMNSPSYVLTGTEAAKESFCSVNHGAGRVMSRSAAKKHISREQFMSSVGDVLLNTRNYKQLLDEAPPAYKNINDVVDTLADIGLTKITARLQPLAVIKGQGDD</sequence>
<keyword evidence="6 10" id="KW-0464">Manganese</keyword>
<dbReference type="RefSeq" id="WP_008517178.1">
    <property type="nucleotide sequence ID" value="NZ_ACJM01000010.1"/>
</dbReference>
<evidence type="ECO:0000256" key="4">
    <source>
        <dbReference type="ARBA" id="ARBA00022800"/>
    </source>
</evidence>
<evidence type="ECO:0000256" key="2">
    <source>
        <dbReference type="ARBA" id="ARBA00022723"/>
    </source>
</evidence>
<comment type="caution">
    <text evidence="12">The sequence shown here is derived from an EMBL/GenBank/DDBJ whole genome shotgun (WGS) entry which is preliminary data.</text>
</comment>
<dbReference type="SUPFAM" id="SSF103365">
    <property type="entry name" value="Hypothetical protein PH1602"/>
    <property type="match status" value="1"/>
</dbReference>
<feature type="binding site" evidence="9">
    <location>
        <begin position="324"/>
        <end position="325"/>
    </location>
    <ligand>
        <name>GMP</name>
        <dbReference type="ChEBI" id="CHEBI:58115"/>
    </ligand>
</feature>
<proteinExistence type="inferred from homology"/>
<keyword evidence="5 9" id="KW-0342">GTP-binding</keyword>
<dbReference type="InterPro" id="IPR001233">
    <property type="entry name" value="RtcB"/>
</dbReference>
<dbReference type="AlphaFoldDB" id="C0GHU2"/>
<name>C0GHU2_DETAL</name>
<dbReference type="GO" id="GO:0046872">
    <property type="term" value="F:metal ion binding"/>
    <property type="evidence" value="ECO:0007669"/>
    <property type="project" value="UniProtKB-UniRule"/>
</dbReference>
<evidence type="ECO:0000256" key="10">
    <source>
        <dbReference type="PIRSR" id="PIRSR601233-3"/>
    </source>
</evidence>
<dbReference type="PANTHER" id="PTHR11118">
    <property type="entry name" value="RNA-SPLICING LIGASE RTCB HOMOLOG"/>
    <property type="match status" value="1"/>
</dbReference>
<dbReference type="OrthoDB" id="9802323at2"/>